<sequence>MLALSIGLALLAALGNAGASVLQRRAAAELGPDPADAPHGSWLTGLVHRRVWVWGAALLAVSGVLQALALATGPLSVVQPVMSTELMFTLVVGGFVFHRRPDARTRWAFAAMAVGLGAFLALADPTDGRATVPVAAWLWTALGAGLLTAVLGAVSTRLPPSARAAVLGTATATGFAVTAALLKDALGRLPDGVDAVLTSWMPYAAIVVGLGSFLLLQVTLRAGSLVASQPALTLGDALLSVVLGVCLFAEDVHLGWRVAPEALALALLVAGCVQLARSPLVTEDSGDSGDPGKGADPAGRQDHW</sequence>
<keyword evidence="2" id="KW-1133">Transmembrane helix</keyword>
<keyword evidence="3" id="KW-0732">Signal</keyword>
<reference evidence="4 5" key="1">
    <citation type="submission" date="2022-04" db="EMBL/GenBank/DDBJ databases">
        <title>Streptomyces sp. nov. LCR6-01 isolated from Lichen of Dirinaria sp.</title>
        <authorList>
            <person name="Kanchanasin P."/>
            <person name="Tanasupawat S."/>
            <person name="Phongsopitanun W."/>
        </authorList>
    </citation>
    <scope>NUCLEOTIDE SEQUENCE [LARGE SCALE GENOMIC DNA]</scope>
    <source>
        <strain evidence="4 5">LCR6-01</strain>
    </source>
</reference>
<keyword evidence="2" id="KW-0812">Transmembrane</keyword>
<feature type="transmembrane region" description="Helical" evidence="2">
    <location>
        <begin position="135"/>
        <end position="154"/>
    </location>
</feature>
<dbReference type="PANTHER" id="PTHR40761">
    <property type="entry name" value="CONSERVED INTEGRAL MEMBRANE ALANINE VALINE AND LEUCINE RICH PROTEIN-RELATED"/>
    <property type="match status" value="1"/>
</dbReference>
<feature type="transmembrane region" description="Helical" evidence="2">
    <location>
        <begin position="51"/>
        <end position="78"/>
    </location>
</feature>
<proteinExistence type="predicted"/>
<evidence type="ECO:0000256" key="1">
    <source>
        <dbReference type="SAM" id="MobiDB-lite"/>
    </source>
</evidence>
<name>A0ABT0IBX6_9ACTN</name>
<feature type="transmembrane region" description="Helical" evidence="2">
    <location>
        <begin position="202"/>
        <end position="220"/>
    </location>
</feature>
<gene>
    <name evidence="4" type="ORF">M1O15_15805</name>
</gene>
<comment type="caution">
    <text evidence="4">The sequence shown here is derived from an EMBL/GenBank/DDBJ whole genome shotgun (WGS) entry which is preliminary data.</text>
</comment>
<accession>A0ABT0IBX6</accession>
<feature type="signal peptide" evidence="3">
    <location>
        <begin position="1"/>
        <end position="19"/>
    </location>
</feature>
<dbReference type="EMBL" id="JALPTH010000014">
    <property type="protein sequence ID" value="MCK8678831.1"/>
    <property type="molecule type" value="Genomic_DNA"/>
</dbReference>
<feature type="transmembrane region" description="Helical" evidence="2">
    <location>
        <begin position="161"/>
        <end position="182"/>
    </location>
</feature>
<evidence type="ECO:0000313" key="5">
    <source>
        <dbReference type="Proteomes" id="UP001522868"/>
    </source>
</evidence>
<dbReference type="PANTHER" id="PTHR40761:SF1">
    <property type="entry name" value="CONSERVED INTEGRAL MEMBRANE ALANINE VALINE AND LEUCINE RICH PROTEIN-RELATED"/>
    <property type="match status" value="1"/>
</dbReference>
<evidence type="ECO:0000256" key="3">
    <source>
        <dbReference type="SAM" id="SignalP"/>
    </source>
</evidence>
<organism evidence="4 5">
    <name type="scientific">Streptomyces lichenis</name>
    <dbReference type="NCBI Taxonomy" id="2306967"/>
    <lineage>
        <taxon>Bacteria</taxon>
        <taxon>Bacillati</taxon>
        <taxon>Actinomycetota</taxon>
        <taxon>Actinomycetes</taxon>
        <taxon>Kitasatosporales</taxon>
        <taxon>Streptomycetaceae</taxon>
        <taxon>Streptomyces</taxon>
    </lineage>
</organism>
<dbReference type="RefSeq" id="WP_248634483.1">
    <property type="nucleotide sequence ID" value="NZ_JALPTH010000014.1"/>
</dbReference>
<evidence type="ECO:0000256" key="2">
    <source>
        <dbReference type="SAM" id="Phobius"/>
    </source>
</evidence>
<feature type="chain" id="PRO_5045877705" evidence="3">
    <location>
        <begin position="20"/>
        <end position="304"/>
    </location>
</feature>
<feature type="region of interest" description="Disordered" evidence="1">
    <location>
        <begin position="281"/>
        <end position="304"/>
    </location>
</feature>
<feature type="transmembrane region" description="Helical" evidence="2">
    <location>
        <begin position="107"/>
        <end position="123"/>
    </location>
</feature>
<evidence type="ECO:0000313" key="4">
    <source>
        <dbReference type="EMBL" id="MCK8678831.1"/>
    </source>
</evidence>
<dbReference type="Proteomes" id="UP001522868">
    <property type="component" value="Unassembled WGS sequence"/>
</dbReference>
<dbReference type="InterPro" id="IPR037185">
    <property type="entry name" value="EmrE-like"/>
</dbReference>
<dbReference type="Gene3D" id="1.10.3730.20">
    <property type="match status" value="1"/>
</dbReference>
<keyword evidence="5" id="KW-1185">Reference proteome</keyword>
<dbReference type="SUPFAM" id="SSF103481">
    <property type="entry name" value="Multidrug resistance efflux transporter EmrE"/>
    <property type="match status" value="1"/>
</dbReference>
<dbReference type="NCBIfam" id="NF038012">
    <property type="entry name" value="DMT_1"/>
    <property type="match status" value="1"/>
</dbReference>
<protein>
    <submittedName>
        <fullName evidence="4">DMT family transporter</fullName>
    </submittedName>
</protein>
<keyword evidence="2" id="KW-0472">Membrane</keyword>